<dbReference type="AlphaFoldDB" id="A0A7Y2E8Z2"/>
<evidence type="ECO:0000313" key="2">
    <source>
        <dbReference type="Proteomes" id="UP000547674"/>
    </source>
</evidence>
<sequence length="963" mass="108889">MAGAQMVAMDTEHLKVIYNKTTQASLAEYVARCFEAAIRYHEEHFHYESKERITVILSDMGDAGNAAAGTNPRNAVMLTISPMLLAYETYPADDRVWTLANHELVHIVSLDQPEGSDNFFRTLFFGKVTEKSEHPLTIMFGYLTTPRNSSPRWYREGIAVFIETWMAGGYGRGQGPYDEMVFRSKVLDDSRIYDPLGLASEGMHVDFQIGVNAYLYGTRFITYLAYAYSPEKVMEWVSRREGSAKYYASQFKKVFGKSLDDVWAEWIGFEREFQADNIERIRTYPITSYRDISDKGLGSMSRGYYDAEIREIYAAVNFPGEVGHIAAISVDTGSVRKIKDVKGPALFTVCSLAYDPTEKKLFYTTDNYDFRDLMMLDPQTGKTKRLFKDARIGDLAFCKADRSLYGIRHFNGRTTLVQIPYPYEAWTAVYSWPHEEVVYDLDVSPDGELISTAMGEPGRQVLQVLSLTALRGGDKTPIAVMEDFGKRVPANFVFSDDGKYLYGSSYYTGASNIFRYEVATDSLAALTNAETGFFRPIPMDGDSLIVARYTGEGFVPAMIAEEQIYDVEPIAFLGNELAKTKPSIREWRNTLLSTVTIDSTTTSESPYSALANLKVESIYPVVEGYKDYPAYGLRFNVSDNVYIHQVGLTASYSPNTRVPDDERLHLSFDWKRYDWSLHFKHNDADFYDLVGPTKTSRKGSSLGIGYKRVLVNDSPRHMDLNFDVTGYTNLERLPDYQNVLVSDSFDQLLTGSATLSYSNTQLSLGAVDQEKGYKWVLNASSNYVNERAFPSTYGSLDFGFPLPVHHSSLWFRSSAGWGGRGRDREEPFANFFFGGFGNNYVDHGSAKRYREVYAFPGTELNEIGGTNFGRLQAELNLPPIRFRRFGFTYLYLTWIRTSVFGTGIVTNMENDTYRRRGGDLGSQVDFRLTLLNHLRITASVGYAAAFEKGRKATDELMFSVKIL</sequence>
<evidence type="ECO:0008006" key="3">
    <source>
        <dbReference type="Google" id="ProtNLM"/>
    </source>
</evidence>
<accession>A0A7Y2E8Z2</accession>
<dbReference type="Gene3D" id="2.120.10.30">
    <property type="entry name" value="TolB, C-terminal domain"/>
    <property type="match status" value="1"/>
</dbReference>
<protein>
    <recommendedName>
        <fullName evidence="3">Peptidase MA-like domain-containing protein</fullName>
    </recommendedName>
</protein>
<dbReference type="EMBL" id="JABDJR010000476">
    <property type="protein sequence ID" value="NNF07428.1"/>
    <property type="molecule type" value="Genomic_DNA"/>
</dbReference>
<dbReference type="Proteomes" id="UP000547674">
    <property type="component" value="Unassembled WGS sequence"/>
</dbReference>
<comment type="caution">
    <text evidence="1">The sequence shown here is derived from an EMBL/GenBank/DDBJ whole genome shotgun (WGS) entry which is preliminary data.</text>
</comment>
<evidence type="ECO:0000313" key="1">
    <source>
        <dbReference type="EMBL" id="NNF07428.1"/>
    </source>
</evidence>
<gene>
    <name evidence="1" type="ORF">HKN21_11755</name>
</gene>
<name>A0A7Y2E8Z2_UNCEI</name>
<reference evidence="1 2" key="1">
    <citation type="submission" date="2020-03" db="EMBL/GenBank/DDBJ databases">
        <title>Metabolic flexibility allows generalist bacteria to become dominant in a frequently disturbed ecosystem.</title>
        <authorList>
            <person name="Chen Y.-J."/>
            <person name="Leung P.M."/>
            <person name="Bay S.K."/>
            <person name="Hugenholtz P."/>
            <person name="Kessler A.J."/>
            <person name="Shelley G."/>
            <person name="Waite D.W."/>
            <person name="Cook P.L."/>
            <person name="Greening C."/>
        </authorList>
    </citation>
    <scope>NUCLEOTIDE SEQUENCE [LARGE SCALE GENOMIC DNA]</scope>
    <source>
        <strain evidence="1">SS_bin_28</strain>
    </source>
</reference>
<dbReference type="SUPFAM" id="SSF82171">
    <property type="entry name" value="DPP6 N-terminal domain-like"/>
    <property type="match status" value="1"/>
</dbReference>
<dbReference type="InterPro" id="IPR011042">
    <property type="entry name" value="6-blade_b-propeller_TolB-like"/>
</dbReference>
<organism evidence="1 2">
    <name type="scientific">Eiseniibacteriota bacterium</name>
    <dbReference type="NCBI Taxonomy" id="2212470"/>
    <lineage>
        <taxon>Bacteria</taxon>
        <taxon>Candidatus Eiseniibacteriota</taxon>
    </lineage>
</organism>
<proteinExistence type="predicted"/>